<organism evidence="1 2">
    <name type="scientific">Glutamicibacter nicotianae</name>
    <name type="common">Arthrobacter nicotianae</name>
    <dbReference type="NCBI Taxonomy" id="37929"/>
    <lineage>
        <taxon>Bacteria</taxon>
        <taxon>Bacillati</taxon>
        <taxon>Actinomycetota</taxon>
        <taxon>Actinomycetes</taxon>
        <taxon>Micrococcales</taxon>
        <taxon>Micrococcaceae</taxon>
        <taxon>Glutamicibacter</taxon>
    </lineage>
</organism>
<dbReference type="EMBL" id="BJNE01000006">
    <property type="protein sequence ID" value="GEC12552.1"/>
    <property type="molecule type" value="Genomic_DNA"/>
</dbReference>
<dbReference type="Proteomes" id="UP000316242">
    <property type="component" value="Unassembled WGS sequence"/>
</dbReference>
<sequence length="148" mass="15930">MSGRYMRSTIAELVSEVISSRQGRAQLSAHGWIQGMPIVIAQSGESVNDVMSLVAAHQPPVLVATLDPENNDLWFLYVSIGSTALKTVDPLEPRTTIAQLYKAALGSSFLTFRIAQMPTSSMVHAIEPQQVQHHAGYPPISSSAAGSR</sequence>
<keyword evidence="2" id="KW-1185">Reference proteome</keyword>
<evidence type="ECO:0000313" key="1">
    <source>
        <dbReference type="EMBL" id="GEC12552.1"/>
    </source>
</evidence>
<evidence type="ECO:0000313" key="2">
    <source>
        <dbReference type="Proteomes" id="UP000316242"/>
    </source>
</evidence>
<protein>
    <submittedName>
        <fullName evidence="1">Uncharacterized protein</fullName>
    </submittedName>
</protein>
<name>A0ABQ0RL47_GLUNI</name>
<reference evidence="1 2" key="1">
    <citation type="submission" date="2019-06" db="EMBL/GenBank/DDBJ databases">
        <title>Whole genome shotgun sequence of Glutamicibacter nicotianae NBRC 14234.</title>
        <authorList>
            <person name="Hosoyama A."/>
            <person name="Uohara A."/>
            <person name="Ohji S."/>
            <person name="Ichikawa N."/>
        </authorList>
    </citation>
    <scope>NUCLEOTIDE SEQUENCE [LARGE SCALE GENOMIC DNA]</scope>
    <source>
        <strain evidence="1 2">NBRC 14234</strain>
    </source>
</reference>
<gene>
    <name evidence="1" type="ORF">ANI01nite_17550</name>
</gene>
<accession>A0ABQ0RL47</accession>
<proteinExistence type="predicted"/>
<comment type="caution">
    <text evidence="1">The sequence shown here is derived from an EMBL/GenBank/DDBJ whole genome shotgun (WGS) entry which is preliminary data.</text>
</comment>